<name>A0ACB8ZY35_ARCLA</name>
<accession>A0ACB8ZY35</accession>
<evidence type="ECO:0000313" key="1">
    <source>
        <dbReference type="EMBL" id="KAI3702285.1"/>
    </source>
</evidence>
<comment type="caution">
    <text evidence="1">The sequence shown here is derived from an EMBL/GenBank/DDBJ whole genome shotgun (WGS) entry which is preliminary data.</text>
</comment>
<protein>
    <submittedName>
        <fullName evidence="1">Uncharacterized protein</fullName>
    </submittedName>
</protein>
<organism evidence="1 2">
    <name type="scientific">Arctium lappa</name>
    <name type="common">Greater burdock</name>
    <name type="synonym">Lappa major</name>
    <dbReference type="NCBI Taxonomy" id="4217"/>
    <lineage>
        <taxon>Eukaryota</taxon>
        <taxon>Viridiplantae</taxon>
        <taxon>Streptophyta</taxon>
        <taxon>Embryophyta</taxon>
        <taxon>Tracheophyta</taxon>
        <taxon>Spermatophyta</taxon>
        <taxon>Magnoliopsida</taxon>
        <taxon>eudicotyledons</taxon>
        <taxon>Gunneridae</taxon>
        <taxon>Pentapetalae</taxon>
        <taxon>asterids</taxon>
        <taxon>campanulids</taxon>
        <taxon>Asterales</taxon>
        <taxon>Asteraceae</taxon>
        <taxon>Carduoideae</taxon>
        <taxon>Cardueae</taxon>
        <taxon>Arctiinae</taxon>
        <taxon>Arctium</taxon>
    </lineage>
</organism>
<reference evidence="2" key="1">
    <citation type="journal article" date="2022" name="Mol. Ecol. Resour.">
        <title>The genomes of chicory, endive, great burdock and yacon provide insights into Asteraceae palaeo-polyploidization history and plant inulin production.</title>
        <authorList>
            <person name="Fan W."/>
            <person name="Wang S."/>
            <person name="Wang H."/>
            <person name="Wang A."/>
            <person name="Jiang F."/>
            <person name="Liu H."/>
            <person name="Zhao H."/>
            <person name="Xu D."/>
            <person name="Zhang Y."/>
        </authorList>
    </citation>
    <scope>NUCLEOTIDE SEQUENCE [LARGE SCALE GENOMIC DNA]</scope>
    <source>
        <strain evidence="2">cv. Niubang</strain>
    </source>
</reference>
<evidence type="ECO:0000313" key="2">
    <source>
        <dbReference type="Proteomes" id="UP001055879"/>
    </source>
</evidence>
<keyword evidence="2" id="KW-1185">Reference proteome</keyword>
<gene>
    <name evidence="1" type="ORF">L6452_28018</name>
</gene>
<dbReference type="Proteomes" id="UP001055879">
    <property type="component" value="Linkage Group LG09"/>
</dbReference>
<proteinExistence type="predicted"/>
<reference evidence="1 2" key="2">
    <citation type="journal article" date="2022" name="Mol. Ecol. Resour.">
        <title>The genomes of chicory, endive, great burdock and yacon provide insights into Asteraceae paleo-polyploidization history and plant inulin production.</title>
        <authorList>
            <person name="Fan W."/>
            <person name="Wang S."/>
            <person name="Wang H."/>
            <person name="Wang A."/>
            <person name="Jiang F."/>
            <person name="Liu H."/>
            <person name="Zhao H."/>
            <person name="Xu D."/>
            <person name="Zhang Y."/>
        </authorList>
    </citation>
    <scope>NUCLEOTIDE SEQUENCE [LARGE SCALE GENOMIC DNA]</scope>
    <source>
        <strain evidence="2">cv. Niubang</strain>
    </source>
</reference>
<dbReference type="EMBL" id="CM042055">
    <property type="protein sequence ID" value="KAI3702285.1"/>
    <property type="molecule type" value="Genomic_DNA"/>
</dbReference>
<sequence>MEVVDFLSLSLLTPLLSSATAIDEDHKVERDEQKGKAKAEEETDHKTLPPTIEPKVISNANGDLFYIKVVGQRRAHKAIDADSSAEEVQRKLFWVRNKDVYTMGFVPKALMPITLCHHGMVIPLSKVVIPYVGIDGKNILKMKLQSGAWI</sequence>